<dbReference type="EMBL" id="LGRX02014734">
    <property type="protein sequence ID" value="KAK3264185.1"/>
    <property type="molecule type" value="Genomic_DNA"/>
</dbReference>
<evidence type="ECO:0000313" key="2">
    <source>
        <dbReference type="Proteomes" id="UP001190700"/>
    </source>
</evidence>
<protein>
    <submittedName>
        <fullName evidence="1">Uncharacterized protein</fullName>
    </submittedName>
</protein>
<evidence type="ECO:0000313" key="1">
    <source>
        <dbReference type="EMBL" id="KAK3264185.1"/>
    </source>
</evidence>
<name>A0AAE0KXM1_9CHLO</name>
<proteinExistence type="predicted"/>
<gene>
    <name evidence="1" type="ORF">CYMTET_27059</name>
</gene>
<organism evidence="1 2">
    <name type="scientific">Cymbomonas tetramitiformis</name>
    <dbReference type="NCBI Taxonomy" id="36881"/>
    <lineage>
        <taxon>Eukaryota</taxon>
        <taxon>Viridiplantae</taxon>
        <taxon>Chlorophyta</taxon>
        <taxon>Pyramimonadophyceae</taxon>
        <taxon>Pyramimonadales</taxon>
        <taxon>Pyramimonadaceae</taxon>
        <taxon>Cymbomonas</taxon>
    </lineage>
</organism>
<reference evidence="1 2" key="1">
    <citation type="journal article" date="2015" name="Genome Biol. Evol.">
        <title>Comparative Genomics of a Bacterivorous Green Alga Reveals Evolutionary Causalities and Consequences of Phago-Mixotrophic Mode of Nutrition.</title>
        <authorList>
            <person name="Burns J.A."/>
            <person name="Paasch A."/>
            <person name="Narechania A."/>
            <person name="Kim E."/>
        </authorList>
    </citation>
    <scope>NUCLEOTIDE SEQUENCE [LARGE SCALE GENOMIC DNA]</scope>
    <source>
        <strain evidence="1 2">PLY_AMNH</strain>
    </source>
</reference>
<dbReference type="Proteomes" id="UP001190700">
    <property type="component" value="Unassembled WGS sequence"/>
</dbReference>
<comment type="caution">
    <text evidence="1">The sequence shown here is derived from an EMBL/GenBank/DDBJ whole genome shotgun (WGS) entry which is preliminary data.</text>
</comment>
<dbReference type="AlphaFoldDB" id="A0AAE0KXM1"/>
<sequence>MGGTSTIADARIGGDQTAVCDLTLPPLFQPAVGIWRNIGTVMSVWPPAGILGREGFARVLDDGWLHTDILWRTDVVEDDHAPFHISASRQEELLDSDVQIGQRALMIARRAVDGGLTRAQYITTRPQCKMTFFDNLHPAGFGDQPICAGLAWWDGVYNCIDPSGAAPREVDDMSYLPPLMHGFRYLDSGEVTEINVA</sequence>
<keyword evidence="2" id="KW-1185">Reference proteome</keyword>
<accession>A0AAE0KXM1</accession>